<evidence type="ECO:0000313" key="11">
    <source>
        <dbReference type="Proteomes" id="UP000037088"/>
    </source>
</evidence>
<sequence length="873" mass="98270">MSGLNLTDVQPYDVHFDYHAAQPVLGIGSSQPRLSWKLPELEAGYQQHACELDITIIHADQSRYHDTFVVSGAEQICVDWPAQALRSRDRVAVKVRVSDGQHWSAWSDSALAEVGLLQPDDWTAKVIHSGIRQDRYKEECVYQLRKAFSVSQPVERATLYVTALGLAEIEINGKKVGDDALLPGWTSYPHRLRYFTYDVTELLDGEHLAIGIWLADGWYAGRFGFHGGNARLYGDKSGLLLQLEILHADGSQSRVISDDSWRCALAPITASSLYNGESFDATRHDTRWSQPGFDSRLGQPVEVADYFNYQRLIAPEGPPVRAQQTLQPVEIIHQPDGHYLLDFGQNFSGRLQINVKGKRGQRITLRHAEVLQEGKIYRRPLRGAASEDSYIIGADNVSESWQPRFTLHGFRYVEVEGWPADTLNKADIVAQVYYSDMKQTGHFSCSHAGINQLHSNVLWSMRSNFVDIPTDCPQRDERLGWTGDIQVFTPTASFLYDVRGFLSSWLKDLAIEQQQFGNVPWYVPWIPGNAWQVDQTGSVWGDVATITPWVLYERYQDIGIIRQQYNSAKMWCDRLIQNFAADEYIVRQDLQLGDWLDPLAPPDNPIKAMTDTSLIATAYAFKSFSIMSRMAERLDKPDEAKYYATMASHTQQDFLQSWFDETGICVNETQCAYSIALVFGLLNDEGKKKVAGERLAKLIRQHGGKIGTGFAGTPIVLDALTLTGHLAEAYQMLECQDCPSWLYQVDMGATTIWERWDSMLPDGSVNPGEMTSFNHYALGSVADWLHRVVGGIENIGSGYNRIRFQPQPGGQLSWAKSAFDSPYGLIKSHWSIADGKFTLDVSVPTGSTAIVKMPDGKQYEVANGQYRYQCDYQ</sequence>
<evidence type="ECO:0000256" key="2">
    <source>
        <dbReference type="ARBA" id="ARBA00012652"/>
    </source>
</evidence>
<dbReference type="Pfam" id="PF17389">
    <property type="entry name" value="Bac_rhamnosid6H"/>
    <property type="match status" value="1"/>
</dbReference>
<dbReference type="InterPro" id="IPR008902">
    <property type="entry name" value="Rhamnosid_concanavalin"/>
</dbReference>
<dbReference type="Proteomes" id="UP000036851">
    <property type="component" value="Unassembled WGS sequence"/>
</dbReference>
<dbReference type="STRING" id="1560201.NG42_15910"/>
<dbReference type="PATRIC" id="fig|1560201.3.peg.3369"/>
<dbReference type="PIRSF" id="PIRSF010631">
    <property type="entry name" value="A-rhamnsds"/>
    <property type="match status" value="1"/>
</dbReference>
<dbReference type="Gene3D" id="2.60.40.10">
    <property type="entry name" value="Immunoglobulins"/>
    <property type="match status" value="1"/>
</dbReference>
<dbReference type="InterPro" id="IPR008928">
    <property type="entry name" value="6-hairpin_glycosidase_sf"/>
</dbReference>
<accession>A0A0L7T5F4</accession>
<evidence type="ECO:0000313" key="10">
    <source>
        <dbReference type="Proteomes" id="UP000036851"/>
    </source>
</evidence>
<evidence type="ECO:0000313" key="8">
    <source>
        <dbReference type="EMBL" id="KOC88543.1"/>
    </source>
</evidence>
<dbReference type="InterPro" id="IPR013737">
    <property type="entry name" value="Bac_rhamnosid_N"/>
</dbReference>
<evidence type="ECO:0000259" key="4">
    <source>
        <dbReference type="Pfam" id="PF05592"/>
    </source>
</evidence>
<dbReference type="Pfam" id="PF05592">
    <property type="entry name" value="Bac_rhamnosid"/>
    <property type="match status" value="1"/>
</dbReference>
<keyword evidence="11" id="KW-1185">Reference proteome</keyword>
<dbReference type="InterPro" id="IPR012341">
    <property type="entry name" value="6hp_glycosidase-like_sf"/>
</dbReference>
<evidence type="ECO:0000256" key="3">
    <source>
        <dbReference type="ARBA" id="ARBA00022801"/>
    </source>
</evidence>
<dbReference type="OrthoDB" id="9761045at2"/>
<dbReference type="Gene3D" id="2.60.120.260">
    <property type="entry name" value="Galactose-binding domain-like"/>
    <property type="match status" value="2"/>
</dbReference>
<dbReference type="InterPro" id="IPR013783">
    <property type="entry name" value="Ig-like_fold"/>
</dbReference>
<evidence type="ECO:0000259" key="5">
    <source>
        <dbReference type="Pfam" id="PF08531"/>
    </source>
</evidence>
<dbReference type="AlphaFoldDB" id="A0A0L7T5F4"/>
<dbReference type="PANTHER" id="PTHR33307:SF6">
    <property type="entry name" value="ALPHA-RHAMNOSIDASE (EUROFUNG)-RELATED"/>
    <property type="match status" value="1"/>
</dbReference>
<evidence type="ECO:0000256" key="1">
    <source>
        <dbReference type="ARBA" id="ARBA00001445"/>
    </source>
</evidence>
<feature type="domain" description="Bacterial alpha-L-rhamnosidase N-terminal" evidence="5">
    <location>
        <begin position="154"/>
        <end position="323"/>
    </location>
</feature>
<reference evidence="10 11" key="1">
    <citation type="journal article" date="2015" name="Int. J. Syst. Evol. Microbiol.">
        <title>Erwinia iniecta sp. nov., isolated from Russian wheat aphids (Diuraphis noxia).</title>
        <authorList>
            <person name="Campillo T."/>
            <person name="Luna E."/>
            <person name="Portier P."/>
            <person name="Fischer-Le Saux M."/>
            <person name="Lapitan N."/>
            <person name="Tisserat N.A."/>
            <person name="Leach J.E."/>
        </authorList>
    </citation>
    <scope>NUCLEOTIDE SEQUENCE [LARGE SCALE GENOMIC DNA]</scope>
    <source>
        <strain evidence="8 11">B120</strain>
        <strain evidence="9 10">B149</strain>
    </source>
</reference>
<feature type="domain" description="Alpha-L-rhamnosidase C-terminal" evidence="7">
    <location>
        <begin position="791"/>
        <end position="863"/>
    </location>
</feature>
<dbReference type="EMBL" id="JRXF01000029">
    <property type="protein sequence ID" value="KOC90578.1"/>
    <property type="molecule type" value="Genomic_DNA"/>
</dbReference>
<dbReference type="SUPFAM" id="SSF48208">
    <property type="entry name" value="Six-hairpin glycosidases"/>
    <property type="match status" value="1"/>
</dbReference>
<dbReference type="Gene3D" id="2.60.420.10">
    <property type="entry name" value="Maltose phosphorylase, domain 3"/>
    <property type="match status" value="1"/>
</dbReference>
<dbReference type="Pfam" id="PF08531">
    <property type="entry name" value="Bac_rhamnosid_N"/>
    <property type="match status" value="1"/>
</dbReference>
<dbReference type="Pfam" id="PF17390">
    <property type="entry name" value="Bac_rhamnosid_C"/>
    <property type="match status" value="1"/>
</dbReference>
<organism evidence="9 10">
    <name type="scientific">Winslowiella iniecta</name>
    <dbReference type="NCBI Taxonomy" id="1560201"/>
    <lineage>
        <taxon>Bacteria</taxon>
        <taxon>Pseudomonadati</taxon>
        <taxon>Pseudomonadota</taxon>
        <taxon>Gammaproteobacteria</taxon>
        <taxon>Enterobacterales</taxon>
        <taxon>Erwiniaceae</taxon>
        <taxon>Winslowiella</taxon>
    </lineage>
</organism>
<name>A0A0L7T5F4_9GAMM</name>
<dbReference type="Proteomes" id="UP000037088">
    <property type="component" value="Unassembled WGS sequence"/>
</dbReference>
<dbReference type="GO" id="GO:0030596">
    <property type="term" value="F:alpha-L-rhamnosidase activity"/>
    <property type="evidence" value="ECO:0007669"/>
    <property type="project" value="UniProtKB-EC"/>
</dbReference>
<dbReference type="GO" id="GO:0005975">
    <property type="term" value="P:carbohydrate metabolic process"/>
    <property type="evidence" value="ECO:0007669"/>
    <property type="project" value="InterPro"/>
</dbReference>
<dbReference type="Pfam" id="PF25788">
    <property type="entry name" value="Ig_Rha78A_N"/>
    <property type="match status" value="1"/>
</dbReference>
<dbReference type="InterPro" id="IPR035396">
    <property type="entry name" value="Bac_rhamnosid6H"/>
</dbReference>
<gene>
    <name evidence="8" type="ORF">NG42_15910</name>
    <name evidence="9" type="ORF">NG43_17080</name>
</gene>
<dbReference type="InterPro" id="IPR035398">
    <property type="entry name" value="Bac_rhamnosid_C"/>
</dbReference>
<evidence type="ECO:0000259" key="6">
    <source>
        <dbReference type="Pfam" id="PF17389"/>
    </source>
</evidence>
<comment type="catalytic activity">
    <reaction evidence="1">
        <text>Hydrolysis of terminal non-reducing alpha-L-rhamnose residues in alpha-L-rhamnosides.</text>
        <dbReference type="EC" id="3.2.1.40"/>
    </reaction>
</comment>
<evidence type="ECO:0000259" key="7">
    <source>
        <dbReference type="Pfam" id="PF17390"/>
    </source>
</evidence>
<feature type="domain" description="Alpha-L-rhamnosidase concanavalin-like" evidence="4">
    <location>
        <begin position="334"/>
        <end position="432"/>
    </location>
</feature>
<feature type="domain" description="Alpha-L-rhamnosidase six-hairpin glycosidase" evidence="6">
    <location>
        <begin position="438"/>
        <end position="789"/>
    </location>
</feature>
<dbReference type="EMBL" id="JRXE01000023">
    <property type="protein sequence ID" value="KOC88543.1"/>
    <property type="molecule type" value="Genomic_DNA"/>
</dbReference>
<proteinExistence type="predicted"/>
<dbReference type="EC" id="3.2.1.40" evidence="2"/>
<keyword evidence="3" id="KW-0378">Hydrolase</keyword>
<dbReference type="Gene3D" id="1.50.10.10">
    <property type="match status" value="1"/>
</dbReference>
<evidence type="ECO:0000313" key="9">
    <source>
        <dbReference type="EMBL" id="KOC90578.1"/>
    </source>
</evidence>
<dbReference type="InterPro" id="IPR016007">
    <property type="entry name" value="Alpha_rhamnosid"/>
</dbReference>
<dbReference type="PANTHER" id="PTHR33307">
    <property type="entry name" value="ALPHA-RHAMNOSIDASE (EUROFUNG)"/>
    <property type="match status" value="1"/>
</dbReference>
<dbReference type="RefSeq" id="WP_052900666.1">
    <property type="nucleotide sequence ID" value="NZ_JRXE01000023.1"/>
</dbReference>
<protein>
    <recommendedName>
        <fullName evidence="2">alpha-L-rhamnosidase</fullName>
        <ecNumber evidence="2">3.2.1.40</ecNumber>
    </recommendedName>
</protein>
<comment type="caution">
    <text evidence="9">The sequence shown here is derived from an EMBL/GenBank/DDBJ whole genome shotgun (WGS) entry which is preliminary data.</text>
</comment>